<dbReference type="Pfam" id="PF02746">
    <property type="entry name" value="MR_MLE_N"/>
    <property type="match status" value="1"/>
</dbReference>
<organism evidence="7 8">
    <name type="scientific">Vibrio ostreicida</name>
    <dbReference type="NCBI Taxonomy" id="526588"/>
    <lineage>
        <taxon>Bacteria</taxon>
        <taxon>Pseudomonadati</taxon>
        <taxon>Pseudomonadota</taxon>
        <taxon>Gammaproteobacteria</taxon>
        <taxon>Vibrionales</taxon>
        <taxon>Vibrionaceae</taxon>
        <taxon>Vibrio</taxon>
    </lineage>
</organism>
<dbReference type="Gene3D" id="3.30.390.10">
    <property type="entry name" value="Enolase-like, N-terminal domain"/>
    <property type="match status" value="1"/>
</dbReference>
<dbReference type="SUPFAM" id="SSF54826">
    <property type="entry name" value="Enolase N-terminal domain-like"/>
    <property type="match status" value="1"/>
</dbReference>
<feature type="domain" description="Mandelate racemase/muconate lactonizing enzyme C-terminal" evidence="6">
    <location>
        <begin position="130"/>
        <end position="223"/>
    </location>
</feature>
<evidence type="ECO:0000259" key="6">
    <source>
        <dbReference type="SMART" id="SM00922"/>
    </source>
</evidence>
<dbReference type="InterPro" id="IPR029065">
    <property type="entry name" value="Enolase_C-like"/>
</dbReference>
<keyword evidence="4 5" id="KW-0413">Isomerase</keyword>
<dbReference type="EC" id="5.1.1.-" evidence="5"/>
<dbReference type="InterPro" id="IPR029017">
    <property type="entry name" value="Enolase-like_N"/>
</dbReference>
<dbReference type="PROSITE" id="PS00909">
    <property type="entry name" value="MR_MLE_2"/>
    <property type="match status" value="1"/>
</dbReference>
<evidence type="ECO:0000256" key="4">
    <source>
        <dbReference type="ARBA" id="ARBA00023235"/>
    </source>
</evidence>
<dbReference type="GO" id="GO:0103031">
    <property type="term" value="F:L-Ala-D/L-Glu epimerase activity"/>
    <property type="evidence" value="ECO:0007669"/>
    <property type="project" value="UniProtKB-EC"/>
</dbReference>
<name>A0ABT8BZ61_9VIBR</name>
<dbReference type="SFLD" id="SFLDF00010">
    <property type="entry name" value="dipeptide_epimerase"/>
    <property type="match status" value="1"/>
</dbReference>
<dbReference type="InterPro" id="IPR018110">
    <property type="entry name" value="Mandel_Rmase/mucon_lact_enz_CS"/>
</dbReference>
<dbReference type="RefSeq" id="WP_170883658.1">
    <property type="nucleotide sequence ID" value="NZ_JABEYA020000015.1"/>
</dbReference>
<evidence type="ECO:0000256" key="5">
    <source>
        <dbReference type="RuleBase" id="RU366006"/>
    </source>
</evidence>
<dbReference type="CDD" id="cd03319">
    <property type="entry name" value="L-Ala-DL-Glu_epimerase"/>
    <property type="match status" value="1"/>
</dbReference>
<sequence>MKIEVASKSIPLTQPFAIARGTKTHCDLVRVTIRSGSHIARGECTPSARYGETVTSVIEQIKQMRPALAHLSPAAAKSHLQTLPAGAARNALDCAIWEMIALKNGTRFPAPYFDIQPKIATAMTVSIDTPTKMAKQASQYLKSGATLLKIKLDSHLIVERVKAVRQVAPDCEIILDANEAWQHLDLPALFLSLSDLNVAMIEQPVPSGYDSLLRGIARPIPICADESCHTHEDLHRLEGAYDIINIKLDKSGGLTEALILEKMAREKGFKIMVGCMLGTSMAMKAALPIATRADIVDLDGPVLLGTDVDDGLIYESGHLTLGE</sequence>
<dbReference type="InterPro" id="IPR013342">
    <property type="entry name" value="Mandelate_racemase_C"/>
</dbReference>
<dbReference type="Gene3D" id="3.20.20.120">
    <property type="entry name" value="Enolase-like C-terminal domain"/>
    <property type="match status" value="1"/>
</dbReference>
<dbReference type="InterPro" id="IPR034603">
    <property type="entry name" value="Dipeptide_epimerase"/>
</dbReference>
<dbReference type="NCBIfam" id="NF011708">
    <property type="entry name" value="PRK15129.1"/>
    <property type="match status" value="1"/>
</dbReference>
<evidence type="ECO:0000256" key="2">
    <source>
        <dbReference type="ARBA" id="ARBA00022723"/>
    </source>
</evidence>
<protein>
    <recommendedName>
        <fullName evidence="5">Dipeptide epimerase</fullName>
        <ecNumber evidence="5">5.1.1.-</ecNumber>
    </recommendedName>
</protein>
<dbReference type="SMART" id="SM00922">
    <property type="entry name" value="MR_MLE"/>
    <property type="match status" value="1"/>
</dbReference>
<comment type="similarity">
    <text evidence="1 5">Belongs to the mandelate racemase/muconate lactonizing enzyme family.</text>
</comment>
<dbReference type="EMBL" id="JAUFQC010000027">
    <property type="protein sequence ID" value="MDN3612450.1"/>
    <property type="molecule type" value="Genomic_DNA"/>
</dbReference>
<comment type="cofactor">
    <cofactor evidence="5">
        <name>Mg(2+)</name>
        <dbReference type="ChEBI" id="CHEBI:18420"/>
    </cofactor>
    <text evidence="5">Binds 1 Mg(2+) ion per subunit.</text>
</comment>
<dbReference type="InterPro" id="IPR036849">
    <property type="entry name" value="Enolase-like_C_sf"/>
</dbReference>
<dbReference type="NCBIfam" id="NF042940">
    <property type="entry name" value="racemase_DgcA"/>
    <property type="match status" value="1"/>
</dbReference>
<dbReference type="SFLD" id="SFLDS00001">
    <property type="entry name" value="Enolase"/>
    <property type="match status" value="1"/>
</dbReference>
<dbReference type="InterPro" id="IPR013341">
    <property type="entry name" value="Mandelate_racemase_N_dom"/>
</dbReference>
<proteinExistence type="inferred from homology"/>
<reference evidence="8" key="1">
    <citation type="journal article" date="2019" name="Int. J. Syst. Evol. Microbiol.">
        <title>The Global Catalogue of Microorganisms (GCM) 10K type strain sequencing project: providing services to taxonomists for standard genome sequencing and annotation.</title>
        <authorList>
            <consortium name="The Broad Institute Genomics Platform"/>
            <consortium name="The Broad Institute Genome Sequencing Center for Infectious Disease"/>
            <person name="Wu L."/>
            <person name="Ma J."/>
        </authorList>
    </citation>
    <scope>NUCLEOTIDE SEQUENCE [LARGE SCALE GENOMIC DNA]</scope>
    <source>
        <strain evidence="8">CECT 7398</strain>
    </source>
</reference>
<evidence type="ECO:0000313" key="7">
    <source>
        <dbReference type="EMBL" id="MDN3612450.1"/>
    </source>
</evidence>
<gene>
    <name evidence="7" type="primary">ycjG</name>
    <name evidence="7" type="ORF">QWZ16_22890</name>
</gene>
<evidence type="ECO:0000313" key="8">
    <source>
        <dbReference type="Proteomes" id="UP001238540"/>
    </source>
</evidence>
<evidence type="ECO:0000256" key="3">
    <source>
        <dbReference type="ARBA" id="ARBA00022842"/>
    </source>
</evidence>
<accession>A0ABT8BZ61</accession>
<dbReference type="Pfam" id="PF13378">
    <property type="entry name" value="MR_MLE_C"/>
    <property type="match status" value="1"/>
</dbReference>
<dbReference type="PANTHER" id="PTHR48073:SF2">
    <property type="entry name" value="O-SUCCINYLBENZOATE SYNTHASE"/>
    <property type="match status" value="1"/>
</dbReference>
<keyword evidence="3 5" id="KW-0460">Magnesium</keyword>
<keyword evidence="8" id="KW-1185">Reference proteome</keyword>
<keyword evidence="2 5" id="KW-0479">Metal-binding</keyword>
<dbReference type="SFLD" id="SFLDG00180">
    <property type="entry name" value="muconate_cycloisomerase"/>
    <property type="match status" value="1"/>
</dbReference>
<evidence type="ECO:0000256" key="1">
    <source>
        <dbReference type="ARBA" id="ARBA00008031"/>
    </source>
</evidence>
<dbReference type="SUPFAM" id="SSF51604">
    <property type="entry name" value="Enolase C-terminal domain-like"/>
    <property type="match status" value="1"/>
</dbReference>
<dbReference type="PANTHER" id="PTHR48073">
    <property type="entry name" value="O-SUCCINYLBENZOATE SYNTHASE-RELATED"/>
    <property type="match status" value="1"/>
</dbReference>
<comment type="caution">
    <text evidence="7">The sequence shown here is derived from an EMBL/GenBank/DDBJ whole genome shotgun (WGS) entry which is preliminary data.</text>
</comment>
<dbReference type="Proteomes" id="UP001238540">
    <property type="component" value="Unassembled WGS sequence"/>
</dbReference>